<dbReference type="EMBL" id="HG994584">
    <property type="protein sequence ID" value="CAF2952048.1"/>
    <property type="molecule type" value="Genomic_DNA"/>
</dbReference>
<dbReference type="GO" id="GO:0030687">
    <property type="term" value="C:preribosome, large subunit precursor"/>
    <property type="evidence" value="ECO:0007669"/>
    <property type="project" value="TreeGrafter"/>
</dbReference>
<dbReference type="Pfam" id="PF07728">
    <property type="entry name" value="AAA_5"/>
    <property type="match status" value="1"/>
</dbReference>
<reference evidence="4" key="1">
    <citation type="submission" date="2021-02" db="EMBL/GenBank/DDBJ databases">
        <authorList>
            <person name="Bekaert M."/>
        </authorList>
    </citation>
    <scope>NUCLEOTIDE SEQUENCE</scope>
    <source>
        <strain evidence="4">IoA-00</strain>
    </source>
</reference>
<keyword evidence="5" id="KW-1185">Reference proteome</keyword>
<dbReference type="AlphaFoldDB" id="A0A7R8HA68"/>
<dbReference type="PANTHER" id="PTHR48103">
    <property type="entry name" value="MIDASIN-RELATED"/>
    <property type="match status" value="1"/>
</dbReference>
<dbReference type="GO" id="GO:0005634">
    <property type="term" value="C:nucleus"/>
    <property type="evidence" value="ECO:0007669"/>
    <property type="project" value="TreeGrafter"/>
</dbReference>
<gene>
    <name evidence="4" type="ORF">LSAA_10544</name>
</gene>
<evidence type="ECO:0000256" key="1">
    <source>
        <dbReference type="ARBA" id="ARBA00022741"/>
    </source>
</evidence>
<evidence type="ECO:0000256" key="2">
    <source>
        <dbReference type="ARBA" id="ARBA00022840"/>
    </source>
</evidence>
<sequence length="236" mass="26376">MSSVSRTQSIFNDSSLTYLPSQSKTLEHLMLCVENRFIPILVGTSGVGKSTIIKVASQLAGQELITISLSSGCDTNDLLGGFEQTDILQEIMRVRSKLIQSLKKMARKKSEVRDRIFNLVACLKKSCGLKDVASFFKLLVELKNGDNDFITELIEKEELNLLAKFERHGNTKFFKWIDSNLVQALIDGSWVLMDNANFCSSSVLDRLNGLLEDGGCLDLYEHGLVNETHRKNYSSS</sequence>
<name>A0A7R8HA68_LEPSM</name>
<dbReference type="GO" id="GO:0000027">
    <property type="term" value="P:ribosomal large subunit assembly"/>
    <property type="evidence" value="ECO:0007669"/>
    <property type="project" value="TreeGrafter"/>
</dbReference>
<dbReference type="PANTHER" id="PTHR48103:SF2">
    <property type="entry name" value="MIDASIN"/>
    <property type="match status" value="1"/>
</dbReference>
<dbReference type="OrthoDB" id="422220at2759"/>
<feature type="domain" description="ATPase dynein-related AAA" evidence="3">
    <location>
        <begin position="40"/>
        <end position="96"/>
    </location>
</feature>
<evidence type="ECO:0000313" key="5">
    <source>
        <dbReference type="Proteomes" id="UP000675881"/>
    </source>
</evidence>
<dbReference type="GO" id="GO:0016887">
    <property type="term" value="F:ATP hydrolysis activity"/>
    <property type="evidence" value="ECO:0007669"/>
    <property type="project" value="InterPro"/>
</dbReference>
<protein>
    <submittedName>
        <fullName evidence="4">MDN1</fullName>
    </submittedName>
</protein>
<dbReference type="Gene3D" id="3.40.50.300">
    <property type="entry name" value="P-loop containing nucleotide triphosphate hydrolases"/>
    <property type="match status" value="1"/>
</dbReference>
<evidence type="ECO:0000313" key="4">
    <source>
        <dbReference type="EMBL" id="CAF2952048.1"/>
    </source>
</evidence>
<evidence type="ECO:0000259" key="3">
    <source>
        <dbReference type="Pfam" id="PF07728"/>
    </source>
</evidence>
<dbReference type="GO" id="GO:0000055">
    <property type="term" value="P:ribosomal large subunit export from nucleus"/>
    <property type="evidence" value="ECO:0007669"/>
    <property type="project" value="TreeGrafter"/>
</dbReference>
<keyword evidence="2" id="KW-0067">ATP-binding</keyword>
<dbReference type="InterPro" id="IPR027417">
    <property type="entry name" value="P-loop_NTPase"/>
</dbReference>
<dbReference type="InterPro" id="IPR011704">
    <property type="entry name" value="ATPase_dyneun-rel_AAA"/>
</dbReference>
<organism evidence="4 5">
    <name type="scientific">Lepeophtheirus salmonis</name>
    <name type="common">Salmon louse</name>
    <name type="synonym">Caligus salmonis</name>
    <dbReference type="NCBI Taxonomy" id="72036"/>
    <lineage>
        <taxon>Eukaryota</taxon>
        <taxon>Metazoa</taxon>
        <taxon>Ecdysozoa</taxon>
        <taxon>Arthropoda</taxon>
        <taxon>Crustacea</taxon>
        <taxon>Multicrustacea</taxon>
        <taxon>Hexanauplia</taxon>
        <taxon>Copepoda</taxon>
        <taxon>Siphonostomatoida</taxon>
        <taxon>Caligidae</taxon>
        <taxon>Lepeophtheirus</taxon>
    </lineage>
</organism>
<proteinExistence type="predicted"/>
<dbReference type="Proteomes" id="UP000675881">
    <property type="component" value="Chromosome 5"/>
</dbReference>
<keyword evidence="1" id="KW-0547">Nucleotide-binding</keyword>
<dbReference type="SUPFAM" id="SSF52540">
    <property type="entry name" value="P-loop containing nucleoside triphosphate hydrolases"/>
    <property type="match status" value="1"/>
</dbReference>
<dbReference type="GO" id="GO:0005524">
    <property type="term" value="F:ATP binding"/>
    <property type="evidence" value="ECO:0007669"/>
    <property type="project" value="UniProtKB-KW"/>
</dbReference>
<accession>A0A7R8HA68</accession>